<dbReference type="Proteomes" id="UP000596742">
    <property type="component" value="Unassembled WGS sequence"/>
</dbReference>
<evidence type="ECO:0000259" key="1">
    <source>
        <dbReference type="PROSITE" id="PS50878"/>
    </source>
</evidence>
<organism evidence="2 3">
    <name type="scientific">Mytilus galloprovincialis</name>
    <name type="common">Mediterranean mussel</name>
    <dbReference type="NCBI Taxonomy" id="29158"/>
    <lineage>
        <taxon>Eukaryota</taxon>
        <taxon>Metazoa</taxon>
        <taxon>Spiralia</taxon>
        <taxon>Lophotrochozoa</taxon>
        <taxon>Mollusca</taxon>
        <taxon>Bivalvia</taxon>
        <taxon>Autobranchia</taxon>
        <taxon>Pteriomorphia</taxon>
        <taxon>Mytilida</taxon>
        <taxon>Mytiloidea</taxon>
        <taxon>Mytilidae</taxon>
        <taxon>Mytilinae</taxon>
        <taxon>Mytilus</taxon>
    </lineage>
</organism>
<protein>
    <recommendedName>
        <fullName evidence="1">Reverse transcriptase domain-containing protein</fullName>
    </recommendedName>
</protein>
<sequence>MNTQDGNDVLTTNDKEKAETLSSFFASVFTKEDDGDIPKLKGQTVKEAMNYLEGRLHYSYSMFLKNGLKFLDNGGSIDTIYLDFMKAFDTVPHKRLIGKLKSYGIAEEIISWVTSFLSGRKQQVRVNGSYSEFKQVTSGVPHGSVLGPILFVIYI</sequence>
<gene>
    <name evidence="2" type="ORF">MGAL_10B009085</name>
</gene>
<dbReference type="AlphaFoldDB" id="A0A8B6G7J9"/>
<evidence type="ECO:0000313" key="3">
    <source>
        <dbReference type="Proteomes" id="UP000596742"/>
    </source>
</evidence>
<keyword evidence="3" id="KW-1185">Reference proteome</keyword>
<name>A0A8B6G7J9_MYTGA</name>
<dbReference type="OrthoDB" id="10062389at2759"/>
<proteinExistence type="predicted"/>
<dbReference type="Pfam" id="PF00078">
    <property type="entry name" value="RVT_1"/>
    <property type="match status" value="1"/>
</dbReference>
<dbReference type="PROSITE" id="PS50878">
    <property type="entry name" value="RT_POL"/>
    <property type="match status" value="1"/>
</dbReference>
<dbReference type="EMBL" id="UYJE01007982">
    <property type="protein sequence ID" value="VDI59858.1"/>
    <property type="molecule type" value="Genomic_DNA"/>
</dbReference>
<dbReference type="PANTHER" id="PTHR33332">
    <property type="entry name" value="REVERSE TRANSCRIPTASE DOMAIN-CONTAINING PROTEIN"/>
    <property type="match status" value="1"/>
</dbReference>
<dbReference type="InterPro" id="IPR000477">
    <property type="entry name" value="RT_dom"/>
</dbReference>
<feature type="domain" description="Reverse transcriptase" evidence="1">
    <location>
        <begin position="1"/>
        <end position="155"/>
    </location>
</feature>
<accession>A0A8B6G7J9</accession>
<evidence type="ECO:0000313" key="2">
    <source>
        <dbReference type="EMBL" id="VDI59858.1"/>
    </source>
</evidence>
<comment type="caution">
    <text evidence="2">The sequence shown here is derived from an EMBL/GenBank/DDBJ whole genome shotgun (WGS) entry which is preliminary data.</text>
</comment>
<reference evidence="2" key="1">
    <citation type="submission" date="2018-11" db="EMBL/GenBank/DDBJ databases">
        <authorList>
            <person name="Alioto T."/>
            <person name="Alioto T."/>
        </authorList>
    </citation>
    <scope>NUCLEOTIDE SEQUENCE</scope>
</reference>